<dbReference type="Proteomes" id="UP000325113">
    <property type="component" value="Unassembled WGS sequence"/>
</dbReference>
<reference evidence="12 13" key="1">
    <citation type="submission" date="2019-07" db="EMBL/GenBank/DDBJ databases">
        <title>Genomes of Cafeteria roenbergensis.</title>
        <authorList>
            <person name="Fischer M.G."/>
            <person name="Hackl T."/>
            <person name="Roman M."/>
        </authorList>
    </citation>
    <scope>NUCLEOTIDE SEQUENCE [LARGE SCALE GENOMIC DNA]</scope>
    <source>
        <strain evidence="12 13">Cflag</strain>
    </source>
</reference>
<feature type="region of interest" description="Disordered" evidence="9">
    <location>
        <begin position="887"/>
        <end position="914"/>
    </location>
</feature>
<evidence type="ECO:0000256" key="4">
    <source>
        <dbReference type="ARBA" id="ARBA00022729"/>
    </source>
</evidence>
<dbReference type="InterPro" id="IPR055096">
    <property type="entry name" value="Ig_NUP210_1st"/>
</dbReference>
<feature type="compositionally biased region" description="Low complexity" evidence="9">
    <location>
        <begin position="955"/>
        <end position="973"/>
    </location>
</feature>
<feature type="compositionally biased region" description="Low complexity" evidence="9">
    <location>
        <begin position="3157"/>
        <end position="3170"/>
    </location>
</feature>
<feature type="region of interest" description="Disordered" evidence="9">
    <location>
        <begin position="2319"/>
        <end position="2338"/>
    </location>
</feature>
<feature type="domain" description="NUP210 Ig-like" evidence="11">
    <location>
        <begin position="27"/>
        <end position="123"/>
    </location>
</feature>
<name>A0A5A8D5V4_CAFRO</name>
<dbReference type="PANTHER" id="PTHR23019:SF0">
    <property type="entry name" value="NUCLEAR PORE MEMBRANE GLYCOPROTEIN 210"/>
    <property type="match status" value="1"/>
</dbReference>
<comment type="caution">
    <text evidence="12">The sequence shown here is derived from an EMBL/GenBank/DDBJ whole genome shotgun (WGS) entry which is preliminary data.</text>
</comment>
<feature type="compositionally biased region" description="Polar residues" evidence="9">
    <location>
        <begin position="442"/>
        <end position="454"/>
    </location>
</feature>
<feature type="region of interest" description="Disordered" evidence="9">
    <location>
        <begin position="3199"/>
        <end position="3223"/>
    </location>
</feature>
<protein>
    <recommendedName>
        <fullName evidence="11">NUP210 Ig-like domain-containing protein</fullName>
    </recommendedName>
</protein>
<evidence type="ECO:0000256" key="9">
    <source>
        <dbReference type="SAM" id="MobiDB-lite"/>
    </source>
</evidence>
<dbReference type="GO" id="GO:0031965">
    <property type="term" value="C:nuclear membrane"/>
    <property type="evidence" value="ECO:0007669"/>
    <property type="project" value="UniProtKB-SubCell"/>
</dbReference>
<evidence type="ECO:0000259" key="11">
    <source>
        <dbReference type="Pfam" id="PF22967"/>
    </source>
</evidence>
<comment type="subcellular location">
    <subcellularLocation>
        <location evidence="1">Nucleus membrane</location>
        <topology evidence="1">Single-pass membrane protein</topology>
    </subcellularLocation>
</comment>
<feature type="compositionally biased region" description="Low complexity" evidence="9">
    <location>
        <begin position="426"/>
        <end position="441"/>
    </location>
</feature>
<dbReference type="EMBL" id="VLTM01000051">
    <property type="protein sequence ID" value="KAA0159630.1"/>
    <property type="molecule type" value="Genomic_DNA"/>
</dbReference>
<feature type="region of interest" description="Disordered" evidence="9">
    <location>
        <begin position="944"/>
        <end position="980"/>
    </location>
</feature>
<keyword evidence="4 10" id="KW-0732">Signal</keyword>
<dbReference type="InterPro" id="IPR008964">
    <property type="entry name" value="Invasin/intimin_cell_adhesion"/>
</dbReference>
<keyword evidence="3" id="KW-0812">Transmembrane</keyword>
<evidence type="ECO:0000256" key="10">
    <source>
        <dbReference type="SAM" id="SignalP"/>
    </source>
</evidence>
<feature type="region of interest" description="Disordered" evidence="9">
    <location>
        <begin position="647"/>
        <end position="668"/>
    </location>
</feature>
<feature type="chain" id="PRO_5022658644" description="NUP210 Ig-like domain-containing protein" evidence="10">
    <location>
        <begin position="21"/>
        <end position="3223"/>
    </location>
</feature>
<evidence type="ECO:0000256" key="7">
    <source>
        <dbReference type="ARBA" id="ARBA00023180"/>
    </source>
</evidence>
<evidence type="ECO:0000256" key="8">
    <source>
        <dbReference type="ARBA" id="ARBA00023242"/>
    </source>
</evidence>
<evidence type="ECO:0000256" key="2">
    <source>
        <dbReference type="ARBA" id="ARBA00007313"/>
    </source>
</evidence>
<feature type="region of interest" description="Disordered" evidence="9">
    <location>
        <begin position="426"/>
        <end position="454"/>
    </location>
</feature>
<evidence type="ECO:0000256" key="3">
    <source>
        <dbReference type="ARBA" id="ARBA00022692"/>
    </source>
</evidence>
<feature type="region of interest" description="Disordered" evidence="9">
    <location>
        <begin position="2085"/>
        <end position="2106"/>
    </location>
</feature>
<keyword evidence="7" id="KW-0325">Glycoprotein</keyword>
<feature type="region of interest" description="Disordered" evidence="9">
    <location>
        <begin position="3141"/>
        <end position="3170"/>
    </location>
</feature>
<evidence type="ECO:0000256" key="6">
    <source>
        <dbReference type="ARBA" id="ARBA00023136"/>
    </source>
</evidence>
<keyword evidence="5" id="KW-1133">Transmembrane helix</keyword>
<evidence type="ECO:0000313" key="12">
    <source>
        <dbReference type="EMBL" id="KAA0159630.1"/>
    </source>
</evidence>
<gene>
    <name evidence="12" type="ORF">FNF31_04706</name>
</gene>
<organism evidence="12 13">
    <name type="scientific">Cafeteria roenbergensis</name>
    <name type="common">Marine flagellate</name>
    <dbReference type="NCBI Taxonomy" id="33653"/>
    <lineage>
        <taxon>Eukaryota</taxon>
        <taxon>Sar</taxon>
        <taxon>Stramenopiles</taxon>
        <taxon>Bigyra</taxon>
        <taxon>Opalozoa</taxon>
        <taxon>Bicosoecida</taxon>
        <taxon>Cafeteriaceae</taxon>
        <taxon>Cafeteria</taxon>
    </lineage>
</organism>
<feature type="compositionally biased region" description="Gly residues" evidence="9">
    <location>
        <begin position="2090"/>
        <end position="2103"/>
    </location>
</feature>
<dbReference type="InterPro" id="IPR045197">
    <property type="entry name" value="NUP210-like"/>
</dbReference>
<dbReference type="Pfam" id="PF22967">
    <property type="entry name" value="Ig_NUP210_1st"/>
    <property type="match status" value="1"/>
</dbReference>
<comment type="similarity">
    <text evidence="2">Belongs to the NUP210 family.</text>
</comment>
<accession>A0A5A8D5V4</accession>
<evidence type="ECO:0000256" key="5">
    <source>
        <dbReference type="ARBA" id="ARBA00022989"/>
    </source>
</evidence>
<feature type="signal peptide" evidence="10">
    <location>
        <begin position="1"/>
        <end position="20"/>
    </location>
</feature>
<proteinExistence type="inferred from homology"/>
<sequence>MLGRALGAVCVAAFLASAFGYERESETRINEDFLLLPFRPGPPYINFTLVATRGCFTWESSRRDRVLVVPDLVAQGGSSRCRQGTSQRATVTAVSAKAERVDAIVTATQMDGSLVLRTEVAVDVIGSIEIATATNSIAVGSSERVGVVAKDRAGVNTFSTLEGLTFNWGVAPFEAGRANASAVEPASILAVDRMIKSRVRVSRTRARIEGSGTHFSDQAVLSGRLPGRVVLQASLTEPGYPSSPATSKAIKVMEQLAIHPRWGVRIPIGADQTLRLTRTPPGRDEEDVALPTPEFSFDSSNASAAALRRTVLLATGIAPGAADARVLDSRLDDEVVRDAPVEVFEPKGLDIVVSPYLGGAVEQERDWMPPASRPGRPSLQQAASFPAWLRPGWGRPWTQTASRVHHLNMLRGKVFALRASVHSSPPTLSAGAASAGADLGSVSTSGAPEEPGQNTLFDISIKPQASAPKAAASCPGLPARILPASLTALLEALTSPAAPAGADLSAIPTDPCDLPTTEEGVLRLAEATGASAAARRPHAFAPQGASVSNATHARGQTVLVAVCPCHAAPAGFRVGVSLSVIQSAVVPSARWEAPTGRPLTAEEDAVATTPLRVAAPPVRPLALPLLASDAALDAAAARAAPGAFAATAPQSGLATSGEDGADSDMESDSAACHAVDVSISGASGLVEAREAMLDDVAVAGQALAREAGWIGSVPPLPVPDAGASGGLAAEGTHQELLLRLEGSRVCAGFASGQAVAVFLDPTDPFNADALSVLVSPVRSLQLLPSPVTEVRAGSAVWVGVGATGDHSLPFFVCHRLHGSAAWAVRGGSVLSSQTKLSKPADDAEASEWRTDNRTGQAVCSWASVQSNRPGVVEVGASLTVAAPSEFDSGTAGSGLDASSAAVSGGFAPRRPAGRQPTAMLEATVQVVAHLPLRAAFPPAWAARAGDSTPAFPGDASLSEGSAAAGEAGAPLPSWHAPPGARVGGRGIDIFPRGGRGGEPAAVADAVTRVALLSSLSADGSPVPRAAAAALSEAPVLLEGGPGVLPGSAGARSVTVLRIAGHASDDTHTPSLEHAPSADGLSLPEPRSAEELDARLQAASLLASTAAGAANLTAANVGGSVRLGPWTLLRASCQGVPAGGWATYAVTLEADPSREHTMAAETAVVTVTCADPSRALSTLGIARAASSREDLAAALPAGVSRPASDSAPAALQAGAAHGAGEGAGAPATAYVVAGTVLAVLRDVWAPVRAANDGDAAFPAGSDGAVRVAGLPSTAAAEDIAVTNVSPASPAFARLHALLAARSAFDFIPREAGSQAVQLPATLSAAWAIALARAVGTDRADSAGLASLLGSPDDDAADTGRHPSAARLLGALPGDSDAALLVQALPAAVQAGSPASWSAAALAAAFAEAPMPAARRVAAAAAPAPVLGAADLHAEAAALVLARGPLAARAAAGSALSLLGVAPWATGRTITLEAQSGPPAPSAALRLRVVSGLALTPPSVTAPLVTGVNVPFSCRGGSPSVNITLDGSGSGSSSAAAVSAASPTGMAAASAVGALEADASTSARAALRGLAAGTATVRCADPSLERDVFGRAASGHVALASVRFAPVTRLSIETWAFVPLGRMRPVYLHASAADGTRFAPGFHAALSPVLRVAGGAPDIAVLPVPAAALPAGDPFALVAAVEAAAADDAADAAAPGAPLAMPAGPAFAIRPLRCGTFALAAEATVCRPASTSGTAGCSLLRAADVRVTVFPALVARPSALALLPNASVELEVTGGPSPSELATSTIFRSSDPAVVDVDASGRVSAVGPGVATVLVRIVRRRSSPATLPGGAAPALLENPSVSWRAAAAAAAPLPGAARPDTSPAAPSPFHEYLVQAGAGATPGFAPSVAKAWQCPLSRPANAPAALRPWGWEMLPPSADVWREMEVLDSASVTVRVLAAPSIALSLPYSSLVEGEAVRAVVRGTDGASPAAFGSAAISLDWSVEGVAVTAAPDAQGDAAGDLASPAAAQTLDAARLRRGGGFSRLLRAVSPGTATVTVTMTSLVGGAGTPGAPARVHTAIASATVVVHPRLRLVGPRPVTPQSIELSLQDGHGAGGGSAASGSGSGSASSAAEAAAEAAAASRAAVWPDGTAPLVVVPPCSRVRLVTSVQAQAARAARARPGSRSSASSSSSASAAADGLAAGLSFALVDTGGLESISPSTGEGVASSSPGTSTVVVTDSRTGQSLFVVVEVAEPVELGLQGQSLLPIGETVDLAITARDRSGRLLQPQSPWVDWGFDAPLSACDAQAFLAPGTPGSSTGRSSAAAAAAAAAAIGDAPAADAEGASSLPGGRPRCASDSGPARDCGRACADFTALSVSSLRPSVASARVTALGTVRVTTHSHGAAMLRLWLPLSAHGSAWRAGAWATASLDPRGASPIRHAGSWTQLHPAMASAQGEFTSFQDEEAMGPSDRAAGGTAPEAAGAILPASWADTASVAASDPEATSLILAAAEAALAADGDDLAGGSAGGKAIQVVRMNLAARVAAEAATASLHSPAVEHIDRASRFLDAPRAAPLTLGSWSVVTVATILSPAGPVRLLLGGSIAFSVAGTKEDVEAATNPASPASLAAWASNDSTVLAVRGPGRVAALREGVALVTFTPPKPLSAPGSGSDGDADADDEAGTELDAAALAAEAGSAAAAVGRTVRVHVVRLRSLRLEWEDHAHPHCFRQGEVSADDDWTPEFASDVRASAKRPHAARTALVLGRVVPAACAGRVDGLCANPWRVSSSLRVDLDPLDDSGLELPVAAGSAVDHGLRVRCSFVDPAAAAMGTVAAVAVGPGTRFPTVQAVDEAAAGPAAADTDALPAFALEAARRRLSRGVSDAECLMVASPPPVPPVGSAILLARPRGAVPDSVALRVTVLEGPRTGGGEGREASAVTASVAYRPAPLVSRSAQEPRLSNGSSAVPGCPTGAVVLTAARPSYQFYAYGSLQEADAGIADAADASRLRLQATPVALVPGNGASGFRPVALRLTLSVAAPWLRGDARAGRGAGSSFVSRGARVVDPVTGLDARMPVCFLAAGDTAMPETGAWMAGSAGAEVEAQPDAASSSASAAAAAAAAAAEQAEAEALGGWGTNEVTPSQTAAAAAAAAAAAVDVSADGEASAAATGAPSTHRKTNTESAGAAAPDAPASRSPPGWVWVAALVLGGIAVYLAMSQAGDRNAGPLSRQSVARSQRAGLASRLVHGH</sequence>
<feature type="region of interest" description="Disordered" evidence="9">
    <location>
        <begin position="2637"/>
        <end position="2656"/>
    </location>
</feature>
<feature type="region of interest" description="Disordered" evidence="9">
    <location>
        <begin position="1063"/>
        <end position="1084"/>
    </location>
</feature>
<keyword evidence="8" id="KW-0539">Nucleus</keyword>
<dbReference type="PANTHER" id="PTHR23019">
    <property type="entry name" value="NUCLEAR PORE MEMBRANE GLYCOPROTEIN GP210-RELATED"/>
    <property type="match status" value="1"/>
</dbReference>
<keyword evidence="6" id="KW-0472">Membrane</keyword>
<evidence type="ECO:0000313" key="13">
    <source>
        <dbReference type="Proteomes" id="UP000325113"/>
    </source>
</evidence>
<evidence type="ECO:0000256" key="1">
    <source>
        <dbReference type="ARBA" id="ARBA00004590"/>
    </source>
</evidence>
<dbReference type="SUPFAM" id="SSF49373">
    <property type="entry name" value="Invasin/intimin cell-adhesion fragments"/>
    <property type="match status" value="1"/>
</dbReference>